<dbReference type="EMBL" id="JARKIF010000012">
    <property type="protein sequence ID" value="KAJ7626033.1"/>
    <property type="molecule type" value="Genomic_DNA"/>
</dbReference>
<feature type="compositionally biased region" description="Basic and acidic residues" evidence="2">
    <location>
        <begin position="376"/>
        <end position="385"/>
    </location>
</feature>
<accession>A0AAD7BNB9</accession>
<feature type="compositionally biased region" description="Low complexity" evidence="2">
    <location>
        <begin position="980"/>
        <end position="992"/>
    </location>
</feature>
<dbReference type="AlphaFoldDB" id="A0AAD7BNB9"/>
<feature type="compositionally biased region" description="Acidic residues" evidence="2">
    <location>
        <begin position="993"/>
        <end position="1010"/>
    </location>
</feature>
<reference evidence="3" key="1">
    <citation type="submission" date="2023-03" db="EMBL/GenBank/DDBJ databases">
        <title>Massive genome expansion in bonnet fungi (Mycena s.s.) driven by repeated elements and novel gene families across ecological guilds.</title>
        <authorList>
            <consortium name="Lawrence Berkeley National Laboratory"/>
            <person name="Harder C.B."/>
            <person name="Miyauchi S."/>
            <person name="Viragh M."/>
            <person name="Kuo A."/>
            <person name="Thoen E."/>
            <person name="Andreopoulos B."/>
            <person name="Lu D."/>
            <person name="Skrede I."/>
            <person name="Drula E."/>
            <person name="Henrissat B."/>
            <person name="Morin E."/>
            <person name="Kohler A."/>
            <person name="Barry K."/>
            <person name="LaButti K."/>
            <person name="Morin E."/>
            <person name="Salamov A."/>
            <person name="Lipzen A."/>
            <person name="Mereny Z."/>
            <person name="Hegedus B."/>
            <person name="Baldrian P."/>
            <person name="Stursova M."/>
            <person name="Weitz H."/>
            <person name="Taylor A."/>
            <person name="Grigoriev I.V."/>
            <person name="Nagy L.G."/>
            <person name="Martin F."/>
            <person name="Kauserud H."/>
        </authorList>
    </citation>
    <scope>NUCLEOTIDE SEQUENCE</scope>
    <source>
        <strain evidence="3">9284</strain>
    </source>
</reference>
<feature type="coiled-coil region" evidence="1">
    <location>
        <begin position="875"/>
        <end position="902"/>
    </location>
</feature>
<name>A0AAD7BNB9_9AGAR</name>
<feature type="compositionally biased region" description="Basic and acidic residues" evidence="2">
    <location>
        <begin position="948"/>
        <end position="960"/>
    </location>
</feature>
<evidence type="ECO:0000256" key="2">
    <source>
        <dbReference type="SAM" id="MobiDB-lite"/>
    </source>
</evidence>
<dbReference type="Pfam" id="PF18758">
    <property type="entry name" value="KDZ"/>
    <property type="match status" value="1"/>
</dbReference>
<sequence>MSGHNGGVKQSHASSAKLNILGSRRTVPGQAPRFHNRTLGPQAIDNLRSHRSDEMREQLTGMDGEQRANLDDLRRRAVDDNYSPPALTSTLEQDVLDGSERLNLSHAGGELNLPGEGVFLGLEEDLTHEVRSQSKRYDWRTRTDQTERRNQAFQSQMEGLTDAYMRFCAEDELRGRHGGNRWEELELRRQTRAGDSPTVEAVYEIKVVDSFETRTVDVDVSDTQGRLNIANLVVAGLMPCAPYTPHVAFTIRVLESYRTLHARCPQLAIHAYVKALCDQHEVEYYPYLRQQFSNAYDVYLEIRRRTDARVMNALGRDDSWRLKHACPACTYKLEGEDDLIFDMLTTMDGNDSLKRVLRRSKVEQDDESSEPTLGPSRERVDNRDAGDGYFIDRGMVEEWAKRRLADILPMEDNSDEDNPCADRWKNMINDVTSKMWGIFDETGIFLALCRHGFVLVIADMIRSGELAKYPLAVVKLLLDTFGFKLGAGYDVGCHFGTTVNNSDLGEQARAQGFKSLVGSFHGHAHNRLCQLNFLATYVKGLGIEDLEGCERFFSRSNGLAKSCRYASRFHRQQEISTYCKQIDAVETYANLSNFLCTNYRQALNILKTEPALHAWMEREGIEDVETFHEWLREEREYLLGLKAASRKDVETLEMEYIRKLRKLQDSTAKHATLLGLARQANRDNGDFVPGVRKEDVARRHAKDRVDRDREAVRELERLLEVSQTWTESSPKWSETVVAIQRRDYQAALNALELVVVERIFELTKVNRSQTGYKMRTHIGKALQARSKAVRNAIERYNAAARELTPPKPDLTWNQVVEYAFLGDFDLLRDAEAVVLSRPWTRPAYRMYMDNYFKTLRAREEIKRLNVEIPRVITWIQDETRVLEKKEEALERAEDGTDEEQRRSWHLAVQVRLYRQRRGRFNAGHMARFRKLAGTPSFTGSIRPGRAVEVTESRRAQRAADGELLSRVNGDSEDEMEGVEETPAAADAPPTGEDGVDDNEEGEDAHDEEVGELLYHISRIGLDDGDRPRADDDG</sequence>
<organism evidence="3 4">
    <name type="scientific">Roridomyces roridus</name>
    <dbReference type="NCBI Taxonomy" id="1738132"/>
    <lineage>
        <taxon>Eukaryota</taxon>
        <taxon>Fungi</taxon>
        <taxon>Dikarya</taxon>
        <taxon>Basidiomycota</taxon>
        <taxon>Agaricomycotina</taxon>
        <taxon>Agaricomycetes</taxon>
        <taxon>Agaricomycetidae</taxon>
        <taxon>Agaricales</taxon>
        <taxon>Marasmiineae</taxon>
        <taxon>Mycenaceae</taxon>
        <taxon>Roridomyces</taxon>
    </lineage>
</organism>
<feature type="region of interest" description="Disordered" evidence="2">
    <location>
        <begin position="26"/>
        <end position="50"/>
    </location>
</feature>
<gene>
    <name evidence="3" type="ORF">FB45DRAFT_869147</name>
</gene>
<evidence type="ECO:0000313" key="3">
    <source>
        <dbReference type="EMBL" id="KAJ7626033.1"/>
    </source>
</evidence>
<proteinExistence type="predicted"/>
<dbReference type="PANTHER" id="PTHR33096:SF1">
    <property type="entry name" value="CXC1-LIKE CYSTEINE CLUSTER ASSOCIATED WITH KDZ TRANSPOSASES DOMAIN-CONTAINING PROTEIN"/>
    <property type="match status" value="1"/>
</dbReference>
<dbReference type="Proteomes" id="UP001221142">
    <property type="component" value="Unassembled WGS sequence"/>
</dbReference>
<feature type="compositionally biased region" description="Acidic residues" evidence="2">
    <location>
        <begin position="970"/>
        <end position="979"/>
    </location>
</feature>
<dbReference type="InterPro" id="IPR040521">
    <property type="entry name" value="KDZ"/>
</dbReference>
<keyword evidence="4" id="KW-1185">Reference proteome</keyword>
<keyword evidence="1" id="KW-0175">Coiled coil</keyword>
<evidence type="ECO:0008006" key="5">
    <source>
        <dbReference type="Google" id="ProtNLM"/>
    </source>
</evidence>
<dbReference type="PANTHER" id="PTHR33096">
    <property type="entry name" value="CXC2 DOMAIN-CONTAINING PROTEIN"/>
    <property type="match status" value="1"/>
</dbReference>
<evidence type="ECO:0000256" key="1">
    <source>
        <dbReference type="SAM" id="Coils"/>
    </source>
</evidence>
<comment type="caution">
    <text evidence="3">The sequence shown here is derived from an EMBL/GenBank/DDBJ whole genome shotgun (WGS) entry which is preliminary data.</text>
</comment>
<feature type="region of interest" description="Disordered" evidence="2">
    <location>
        <begin position="359"/>
        <end position="385"/>
    </location>
</feature>
<feature type="region of interest" description="Disordered" evidence="2">
    <location>
        <begin position="934"/>
        <end position="1033"/>
    </location>
</feature>
<evidence type="ECO:0000313" key="4">
    <source>
        <dbReference type="Proteomes" id="UP001221142"/>
    </source>
</evidence>
<feature type="compositionally biased region" description="Basic and acidic residues" evidence="2">
    <location>
        <begin position="1020"/>
        <end position="1033"/>
    </location>
</feature>
<protein>
    <recommendedName>
        <fullName evidence="5">CxC1-like cysteine cluster associated with KDZ transposases domain-containing protein</fullName>
    </recommendedName>
</protein>